<keyword evidence="3" id="KW-0067">ATP-binding</keyword>
<dbReference type="SMART" id="SM00382">
    <property type="entry name" value="AAA"/>
    <property type="match status" value="1"/>
</dbReference>
<accession>A0A9Q6LNS6</accession>
<gene>
    <name evidence="4" type="primary">epsE</name>
    <name evidence="4" type="ORF">Psal009_03207</name>
</gene>
<dbReference type="PANTHER" id="PTHR30258">
    <property type="entry name" value="TYPE II SECRETION SYSTEM PROTEIN GSPE-RELATED"/>
    <property type="match status" value="1"/>
</dbReference>
<dbReference type="GO" id="GO:0016887">
    <property type="term" value="F:ATP hydrolysis activity"/>
    <property type="evidence" value="ECO:0007669"/>
    <property type="project" value="TreeGrafter"/>
</dbReference>
<dbReference type="Proteomes" id="UP000422232">
    <property type="component" value="Chromosome"/>
</dbReference>
<protein>
    <submittedName>
        <fullName evidence="4">Type II traffic warden ATPase</fullName>
    </submittedName>
</protein>
<keyword evidence="5" id="KW-1185">Reference proteome</keyword>
<dbReference type="GO" id="GO:0005524">
    <property type="term" value="F:ATP binding"/>
    <property type="evidence" value="ECO:0007669"/>
    <property type="project" value="UniProtKB-KW"/>
</dbReference>
<dbReference type="PROSITE" id="PS00662">
    <property type="entry name" value="T2SP_E"/>
    <property type="match status" value="1"/>
</dbReference>
<dbReference type="EMBL" id="CP038908">
    <property type="protein sequence ID" value="QGO07264.1"/>
    <property type="molecule type" value="Genomic_DNA"/>
</dbReference>
<comment type="similarity">
    <text evidence="1">Belongs to the GSP E family.</text>
</comment>
<dbReference type="SUPFAM" id="SSF52540">
    <property type="entry name" value="P-loop containing nucleoside triphosphate hydrolases"/>
    <property type="match status" value="1"/>
</dbReference>
<reference evidence="4 5" key="1">
    <citation type="submission" date="2019-04" db="EMBL/GenBank/DDBJ databases">
        <title>Complete genome sequencing of Piscirickettsia salmonis strain Psal-009.</title>
        <authorList>
            <person name="Schober I."/>
            <person name="Bunk B."/>
            <person name="Sproer C."/>
            <person name="Carril G.P."/>
            <person name="Riedel T."/>
            <person name="Flores-Herrera P.A."/>
            <person name="Nourdin-Galindo G."/>
            <person name="Marshall S.H."/>
            <person name="Overmann J."/>
        </authorList>
    </citation>
    <scope>NUCLEOTIDE SEQUENCE [LARGE SCALE GENOMIC DNA]</scope>
    <source>
        <strain evidence="4 5">Psal-009</strain>
    </source>
</reference>
<sequence>MDIPGRDKTHFRLNSCPTLFGEKLVIRILGGAGPQPDLNQLGLLPSQYHTVQHALQHPHGLILVTGPTGSGKTLTLYSMLQQLNTGTQNICTAEDPVEILLPGINQLNINPATGLTFSAALRAFLRQDPDILMVGEIRDEETANMAIRAAQTGHLVLASLHTSSTANAIDRLCNMGIQRFDLANCLNLVIAQRLIRTLCSHCQGHNSHHCQHCHQGFLGRSAIFELLPINSTVQEMVNQTASSQEIHTHNMQQGQHSLASAAQEKIQAKLTTLTEVQHIIEHSHEKNPGKALSLASGH</sequence>
<evidence type="ECO:0000256" key="1">
    <source>
        <dbReference type="ARBA" id="ARBA00006611"/>
    </source>
</evidence>
<evidence type="ECO:0000256" key="3">
    <source>
        <dbReference type="ARBA" id="ARBA00022840"/>
    </source>
</evidence>
<name>A0A9Q6LNS6_PISSA</name>
<evidence type="ECO:0000313" key="5">
    <source>
        <dbReference type="Proteomes" id="UP000422232"/>
    </source>
</evidence>
<evidence type="ECO:0000256" key="2">
    <source>
        <dbReference type="ARBA" id="ARBA00022741"/>
    </source>
</evidence>
<evidence type="ECO:0000313" key="4">
    <source>
        <dbReference type="EMBL" id="QGO07264.1"/>
    </source>
</evidence>
<dbReference type="PANTHER" id="PTHR30258:SF1">
    <property type="entry name" value="PROTEIN TRANSPORT PROTEIN HOFB HOMOLOG"/>
    <property type="match status" value="1"/>
</dbReference>
<proteinExistence type="inferred from homology"/>
<dbReference type="AlphaFoldDB" id="A0A9Q6LNS6"/>
<dbReference type="InterPro" id="IPR003593">
    <property type="entry name" value="AAA+_ATPase"/>
</dbReference>
<keyword evidence="2" id="KW-0547">Nucleotide-binding</keyword>
<dbReference type="InterPro" id="IPR027417">
    <property type="entry name" value="P-loop_NTPase"/>
</dbReference>
<dbReference type="Gene3D" id="3.40.50.300">
    <property type="entry name" value="P-loop containing nucleotide triphosphate hydrolases"/>
    <property type="match status" value="1"/>
</dbReference>
<dbReference type="InterPro" id="IPR001482">
    <property type="entry name" value="T2SS/T4SS_dom"/>
</dbReference>
<dbReference type="CDD" id="cd01129">
    <property type="entry name" value="PulE-GspE-like"/>
    <property type="match status" value="1"/>
</dbReference>
<organism evidence="4 5">
    <name type="scientific">Piscirickettsia salmonis</name>
    <dbReference type="NCBI Taxonomy" id="1238"/>
    <lineage>
        <taxon>Bacteria</taxon>
        <taxon>Pseudomonadati</taxon>
        <taxon>Pseudomonadota</taxon>
        <taxon>Gammaproteobacteria</taxon>
        <taxon>Thiotrichales</taxon>
        <taxon>Piscirickettsiaceae</taxon>
        <taxon>Piscirickettsia</taxon>
    </lineage>
</organism>
<dbReference type="Pfam" id="PF00437">
    <property type="entry name" value="T2SSE"/>
    <property type="match status" value="1"/>
</dbReference>
<dbReference type="GO" id="GO:0005886">
    <property type="term" value="C:plasma membrane"/>
    <property type="evidence" value="ECO:0007669"/>
    <property type="project" value="TreeGrafter"/>
</dbReference>